<name>A0A2N6VP18_9MICO</name>
<accession>A0A2N6VP18</accession>
<dbReference type="EMBL" id="PNHK01000001">
    <property type="protein sequence ID" value="PMD05892.1"/>
    <property type="molecule type" value="Genomic_DNA"/>
</dbReference>
<dbReference type="AlphaFoldDB" id="A0A2N6VP18"/>
<organism evidence="1 2">
    <name type="scientific">Brevibacterium paucivorans</name>
    <dbReference type="NCBI Taxonomy" id="170994"/>
    <lineage>
        <taxon>Bacteria</taxon>
        <taxon>Bacillati</taxon>
        <taxon>Actinomycetota</taxon>
        <taxon>Actinomycetes</taxon>
        <taxon>Micrococcales</taxon>
        <taxon>Brevibacteriaceae</taxon>
        <taxon>Brevibacterium</taxon>
    </lineage>
</organism>
<gene>
    <name evidence="1" type="ORF">CJ199_00300</name>
</gene>
<evidence type="ECO:0000313" key="1">
    <source>
        <dbReference type="EMBL" id="PMD05892.1"/>
    </source>
</evidence>
<comment type="caution">
    <text evidence="1">The sequence shown here is derived from an EMBL/GenBank/DDBJ whole genome shotgun (WGS) entry which is preliminary data.</text>
</comment>
<dbReference type="RefSeq" id="WP_102237551.1">
    <property type="nucleotide sequence ID" value="NZ_BAAAIM010000001.1"/>
</dbReference>
<sequence length="101" mass="11573">MNTHAEDLHEEIRRLRIRISSFTTAQLNAPDANNVSRRERIRMCLQDLADVRATGTVPHLSDRVLADQIVVLLTDCQPEYGASDDQTRQALHLAQDLRRRL</sequence>
<reference evidence="1 2" key="1">
    <citation type="submission" date="2017-09" db="EMBL/GenBank/DDBJ databases">
        <title>Bacterial strain isolated from the female urinary microbiota.</title>
        <authorList>
            <person name="Thomas-White K."/>
            <person name="Kumar N."/>
            <person name="Forster S."/>
            <person name="Putonti C."/>
            <person name="Lawley T."/>
            <person name="Wolfe A.J."/>
        </authorList>
    </citation>
    <scope>NUCLEOTIDE SEQUENCE [LARGE SCALE GENOMIC DNA]</scope>
    <source>
        <strain evidence="1 2">UMB1301</strain>
    </source>
</reference>
<dbReference type="OrthoDB" id="4808433at2"/>
<proteinExistence type="predicted"/>
<evidence type="ECO:0000313" key="2">
    <source>
        <dbReference type="Proteomes" id="UP000235598"/>
    </source>
</evidence>
<dbReference type="Proteomes" id="UP000235598">
    <property type="component" value="Unassembled WGS sequence"/>
</dbReference>
<protein>
    <submittedName>
        <fullName evidence="1">Uncharacterized protein</fullName>
    </submittedName>
</protein>